<dbReference type="PANTHER" id="PTHR12801:SF45">
    <property type="entry name" value="RNA EXONUCLEASE 4"/>
    <property type="match status" value="1"/>
</dbReference>
<gene>
    <name evidence="11" type="ORF">QCA50_002144</name>
</gene>
<organism evidence="11 12">
    <name type="scientific">Cerrena zonata</name>
    <dbReference type="NCBI Taxonomy" id="2478898"/>
    <lineage>
        <taxon>Eukaryota</taxon>
        <taxon>Fungi</taxon>
        <taxon>Dikarya</taxon>
        <taxon>Basidiomycota</taxon>
        <taxon>Agaricomycotina</taxon>
        <taxon>Agaricomycetes</taxon>
        <taxon>Polyporales</taxon>
        <taxon>Cerrenaceae</taxon>
        <taxon>Cerrena</taxon>
    </lineage>
</organism>
<evidence type="ECO:0000313" key="11">
    <source>
        <dbReference type="EMBL" id="KAK7694956.1"/>
    </source>
</evidence>
<dbReference type="PANTHER" id="PTHR12801">
    <property type="entry name" value="RNA EXONUCLEASE REXO1 / RECO3 FAMILY MEMBER-RELATED"/>
    <property type="match status" value="1"/>
</dbReference>
<name>A0AAW0GNA3_9APHY</name>
<dbReference type="InterPro" id="IPR012337">
    <property type="entry name" value="RNaseH-like_sf"/>
</dbReference>
<evidence type="ECO:0000256" key="6">
    <source>
        <dbReference type="ARBA" id="ARBA00022801"/>
    </source>
</evidence>
<keyword evidence="6" id="KW-0378">Hydrolase</keyword>
<keyword evidence="12" id="KW-1185">Reference proteome</keyword>
<feature type="domain" description="Exonuclease" evidence="10">
    <location>
        <begin position="12"/>
        <end position="178"/>
    </location>
</feature>
<evidence type="ECO:0000256" key="7">
    <source>
        <dbReference type="ARBA" id="ARBA00022839"/>
    </source>
</evidence>
<dbReference type="GO" id="GO:0003676">
    <property type="term" value="F:nucleic acid binding"/>
    <property type="evidence" value="ECO:0007669"/>
    <property type="project" value="InterPro"/>
</dbReference>
<evidence type="ECO:0000256" key="5">
    <source>
        <dbReference type="ARBA" id="ARBA00022722"/>
    </source>
</evidence>
<dbReference type="InterPro" id="IPR047021">
    <property type="entry name" value="REXO1/3/4-like"/>
</dbReference>
<reference evidence="11 12" key="1">
    <citation type="submission" date="2022-09" db="EMBL/GenBank/DDBJ databases">
        <authorList>
            <person name="Palmer J.M."/>
        </authorList>
    </citation>
    <scope>NUCLEOTIDE SEQUENCE [LARGE SCALE GENOMIC DNA]</scope>
    <source>
        <strain evidence="11 12">DSM 7382</strain>
    </source>
</reference>
<sequence>MSQKFPLPNPEDILAISTLVVGVGPGGNTSMLARVAVVDYRGQTLLSTYVRPTMTPVTDYRTSTTGIRPEHLTANGIPSFETVQAQVASLIRGKVLVGHCLWQDLSVLGIRHPAVATRDVALYQPFRNTLRSPRQIVGLQTLMWHLMRRRCQEEHQCALENARAVMDLYRSHATEWESLVSKGKWPCDLPPDTFSGCFL</sequence>
<dbReference type="InterPro" id="IPR036397">
    <property type="entry name" value="RNaseH_sf"/>
</dbReference>
<evidence type="ECO:0000259" key="10">
    <source>
        <dbReference type="SMART" id="SM00479"/>
    </source>
</evidence>
<comment type="function">
    <text evidence="9">Exoribonuclease involved in ribosome biosynthesis. Involved in the processing of ITS1, the internal transcribed spacer localized between the 18S and 5.8S rRNAs.</text>
</comment>
<dbReference type="Gene3D" id="3.30.420.10">
    <property type="entry name" value="Ribonuclease H-like superfamily/Ribonuclease H"/>
    <property type="match status" value="1"/>
</dbReference>
<dbReference type="InterPro" id="IPR013520">
    <property type="entry name" value="Ribonucl_H"/>
</dbReference>
<proteinExistence type="inferred from homology"/>
<evidence type="ECO:0000256" key="8">
    <source>
        <dbReference type="ARBA" id="ARBA00023242"/>
    </source>
</evidence>
<evidence type="ECO:0000256" key="9">
    <source>
        <dbReference type="ARBA" id="ARBA00025599"/>
    </source>
</evidence>
<dbReference type="Pfam" id="PF00929">
    <property type="entry name" value="RNase_T"/>
    <property type="match status" value="1"/>
</dbReference>
<protein>
    <recommendedName>
        <fullName evidence="3">RNA exonuclease 4</fullName>
    </recommendedName>
</protein>
<evidence type="ECO:0000256" key="4">
    <source>
        <dbReference type="ARBA" id="ARBA00022552"/>
    </source>
</evidence>
<evidence type="ECO:0000256" key="1">
    <source>
        <dbReference type="ARBA" id="ARBA00004123"/>
    </source>
</evidence>
<evidence type="ECO:0000313" key="12">
    <source>
        <dbReference type="Proteomes" id="UP001385951"/>
    </source>
</evidence>
<evidence type="ECO:0000256" key="2">
    <source>
        <dbReference type="ARBA" id="ARBA00010489"/>
    </source>
</evidence>
<keyword evidence="7" id="KW-0269">Exonuclease</keyword>
<dbReference type="GO" id="GO:0006364">
    <property type="term" value="P:rRNA processing"/>
    <property type="evidence" value="ECO:0007669"/>
    <property type="project" value="UniProtKB-KW"/>
</dbReference>
<comment type="subcellular location">
    <subcellularLocation>
        <location evidence="1">Nucleus</location>
    </subcellularLocation>
</comment>
<keyword evidence="8" id="KW-0539">Nucleus</keyword>
<dbReference type="CDD" id="cd06144">
    <property type="entry name" value="REX4_like"/>
    <property type="match status" value="1"/>
</dbReference>
<evidence type="ECO:0000256" key="3">
    <source>
        <dbReference type="ARBA" id="ARBA00016937"/>
    </source>
</evidence>
<dbReference type="Proteomes" id="UP001385951">
    <property type="component" value="Unassembled WGS sequence"/>
</dbReference>
<dbReference type="GO" id="GO:0008408">
    <property type="term" value="F:3'-5' exonuclease activity"/>
    <property type="evidence" value="ECO:0007669"/>
    <property type="project" value="InterPro"/>
</dbReference>
<dbReference type="EMBL" id="JASBNA010000002">
    <property type="protein sequence ID" value="KAK7694956.1"/>
    <property type="molecule type" value="Genomic_DNA"/>
</dbReference>
<keyword evidence="5" id="KW-0540">Nuclease</keyword>
<keyword evidence="4" id="KW-0698">rRNA processing</keyword>
<accession>A0AAW0GNA3</accession>
<dbReference type="SMART" id="SM00479">
    <property type="entry name" value="EXOIII"/>
    <property type="match status" value="1"/>
</dbReference>
<comment type="similarity">
    <text evidence="2">Belongs to the REXO4 family.</text>
</comment>
<dbReference type="AlphaFoldDB" id="A0AAW0GNA3"/>
<dbReference type="SUPFAM" id="SSF53098">
    <property type="entry name" value="Ribonuclease H-like"/>
    <property type="match status" value="1"/>
</dbReference>
<dbReference type="GO" id="GO:0005634">
    <property type="term" value="C:nucleus"/>
    <property type="evidence" value="ECO:0007669"/>
    <property type="project" value="UniProtKB-SubCell"/>
</dbReference>
<dbReference type="InterPro" id="IPR037431">
    <property type="entry name" value="REX4_DEDDh_dom"/>
</dbReference>
<comment type="caution">
    <text evidence="11">The sequence shown here is derived from an EMBL/GenBank/DDBJ whole genome shotgun (WGS) entry which is preliminary data.</text>
</comment>